<reference evidence="3" key="1">
    <citation type="submission" date="2018-02" db="EMBL/GenBank/DDBJ databases">
        <title>Rhizophora mucronata_Transcriptome.</title>
        <authorList>
            <person name="Meera S.P."/>
            <person name="Sreeshan A."/>
            <person name="Augustine A."/>
        </authorList>
    </citation>
    <scope>NUCLEOTIDE SEQUENCE</scope>
    <source>
        <tissue evidence="3">Leaf</tissue>
    </source>
</reference>
<organism evidence="3">
    <name type="scientific">Rhizophora mucronata</name>
    <name type="common">Asiatic mangrove</name>
    <dbReference type="NCBI Taxonomy" id="61149"/>
    <lineage>
        <taxon>Eukaryota</taxon>
        <taxon>Viridiplantae</taxon>
        <taxon>Streptophyta</taxon>
        <taxon>Embryophyta</taxon>
        <taxon>Tracheophyta</taxon>
        <taxon>Spermatophyta</taxon>
        <taxon>Magnoliopsida</taxon>
        <taxon>eudicotyledons</taxon>
        <taxon>Gunneridae</taxon>
        <taxon>Pentapetalae</taxon>
        <taxon>rosids</taxon>
        <taxon>fabids</taxon>
        <taxon>Malpighiales</taxon>
        <taxon>Rhizophoraceae</taxon>
        <taxon>Rhizophora</taxon>
    </lineage>
</organism>
<feature type="chain" id="PRO_5015108050" evidence="2">
    <location>
        <begin position="21"/>
        <end position="77"/>
    </location>
</feature>
<protein>
    <submittedName>
        <fullName evidence="3">Uncharacterized protein</fullName>
    </submittedName>
</protein>
<feature type="signal peptide" evidence="2">
    <location>
        <begin position="1"/>
        <end position="20"/>
    </location>
</feature>
<evidence type="ECO:0000256" key="1">
    <source>
        <dbReference type="SAM" id="Phobius"/>
    </source>
</evidence>
<dbReference type="AlphaFoldDB" id="A0A2P2KV00"/>
<dbReference type="InterPro" id="IPR042467">
    <property type="entry name" value="Peptidase_C65_otubain_sub2"/>
</dbReference>
<keyword evidence="2" id="KW-0732">Signal</keyword>
<dbReference type="Gene3D" id="1.20.1300.20">
    <property type="entry name" value="Peptidase C65 Otubain, subdomain 2"/>
    <property type="match status" value="1"/>
</dbReference>
<feature type="transmembrane region" description="Helical" evidence="1">
    <location>
        <begin position="53"/>
        <end position="74"/>
    </location>
</feature>
<keyword evidence="1" id="KW-0812">Transmembrane</keyword>
<dbReference type="EMBL" id="GGEC01029072">
    <property type="protein sequence ID" value="MBX09556.1"/>
    <property type="molecule type" value="Transcribed_RNA"/>
</dbReference>
<accession>A0A2P2KV00</accession>
<name>A0A2P2KV00_RHIMU</name>
<proteinExistence type="predicted"/>
<keyword evidence="1" id="KW-1133">Transmembrane helix</keyword>
<sequence length="77" mass="9194">MLIHLHVIFWFWQKEHLLEAQDQAEVDRVKINVEECRKMLQSLGYVDFTFEDFFTVILSDAFMIDIIFGTFHALSIL</sequence>
<evidence type="ECO:0000313" key="3">
    <source>
        <dbReference type="EMBL" id="MBX09556.1"/>
    </source>
</evidence>
<evidence type="ECO:0000256" key="2">
    <source>
        <dbReference type="SAM" id="SignalP"/>
    </source>
</evidence>
<keyword evidence="1" id="KW-0472">Membrane</keyword>